<dbReference type="InterPro" id="IPR043128">
    <property type="entry name" value="Rev_trsase/Diguanyl_cyclase"/>
</dbReference>
<proteinExistence type="inferred from homology"/>
<evidence type="ECO:0000313" key="5">
    <source>
        <dbReference type="Proteomes" id="UP001221898"/>
    </source>
</evidence>
<feature type="domain" description="Reverse transcriptase" evidence="3">
    <location>
        <begin position="22"/>
        <end position="85"/>
    </location>
</feature>
<gene>
    <name evidence="4" type="ORF">AAFF_G00192850</name>
</gene>
<reference evidence="4" key="1">
    <citation type="journal article" date="2023" name="Science">
        <title>Genome structures resolve the early diversification of teleost fishes.</title>
        <authorList>
            <person name="Parey E."/>
            <person name="Louis A."/>
            <person name="Montfort J."/>
            <person name="Bouchez O."/>
            <person name="Roques C."/>
            <person name="Iampietro C."/>
            <person name="Lluch J."/>
            <person name="Castinel A."/>
            <person name="Donnadieu C."/>
            <person name="Desvignes T."/>
            <person name="Floi Bucao C."/>
            <person name="Jouanno E."/>
            <person name="Wen M."/>
            <person name="Mejri S."/>
            <person name="Dirks R."/>
            <person name="Jansen H."/>
            <person name="Henkel C."/>
            <person name="Chen W.J."/>
            <person name="Zahm M."/>
            <person name="Cabau C."/>
            <person name="Klopp C."/>
            <person name="Thompson A.W."/>
            <person name="Robinson-Rechavi M."/>
            <person name="Braasch I."/>
            <person name="Lecointre G."/>
            <person name="Bobe J."/>
            <person name="Postlethwait J.H."/>
            <person name="Berthelot C."/>
            <person name="Roest Crollius H."/>
            <person name="Guiguen Y."/>
        </authorList>
    </citation>
    <scope>NUCLEOTIDE SEQUENCE</scope>
    <source>
        <strain evidence="4">NC1722</strain>
    </source>
</reference>
<dbReference type="Gene3D" id="3.10.10.10">
    <property type="entry name" value="HIV Type 1 Reverse Transcriptase, subunit A, domain 1"/>
    <property type="match status" value="1"/>
</dbReference>
<dbReference type="CDD" id="cd01647">
    <property type="entry name" value="RT_LTR"/>
    <property type="match status" value="1"/>
</dbReference>
<comment type="caution">
    <text evidence="4">The sequence shown here is derived from an EMBL/GenBank/DDBJ whole genome shotgun (WGS) entry which is preliminary data.</text>
</comment>
<dbReference type="InterPro" id="IPR000477">
    <property type="entry name" value="RT_dom"/>
</dbReference>
<dbReference type="Gene3D" id="3.30.70.270">
    <property type="match status" value="1"/>
</dbReference>
<dbReference type="PANTHER" id="PTHR24559:SF444">
    <property type="entry name" value="REVERSE TRANSCRIPTASE DOMAIN-CONTAINING PROTEIN"/>
    <property type="match status" value="1"/>
</dbReference>
<comment type="similarity">
    <text evidence="1">Belongs to the beta type-B retroviral polymerase family. HERV class-II K(HML-2) pol subfamily.</text>
</comment>
<dbReference type="Pfam" id="PF00078">
    <property type="entry name" value="RVT_1"/>
    <property type="match status" value="1"/>
</dbReference>
<protein>
    <recommendedName>
        <fullName evidence="2">ribonuclease H</fullName>
        <ecNumber evidence="2">3.1.26.4</ecNumber>
    </recommendedName>
</protein>
<dbReference type="EC" id="3.1.26.4" evidence="2"/>
<name>A0AAD7RJ29_9TELE</name>
<evidence type="ECO:0000313" key="4">
    <source>
        <dbReference type="EMBL" id="KAJ8385144.1"/>
    </source>
</evidence>
<keyword evidence="5" id="KW-1185">Reference proteome</keyword>
<evidence type="ECO:0000256" key="1">
    <source>
        <dbReference type="ARBA" id="ARBA00010879"/>
    </source>
</evidence>
<evidence type="ECO:0000259" key="3">
    <source>
        <dbReference type="Pfam" id="PF00078"/>
    </source>
</evidence>
<dbReference type="SUPFAM" id="SSF56672">
    <property type="entry name" value="DNA/RNA polymerases"/>
    <property type="match status" value="1"/>
</dbReference>
<dbReference type="Proteomes" id="UP001221898">
    <property type="component" value="Unassembled WGS sequence"/>
</dbReference>
<dbReference type="InterPro" id="IPR043502">
    <property type="entry name" value="DNA/RNA_pol_sf"/>
</dbReference>
<accession>A0AAD7RJ29</accession>
<organism evidence="4 5">
    <name type="scientific">Aldrovandia affinis</name>
    <dbReference type="NCBI Taxonomy" id="143900"/>
    <lineage>
        <taxon>Eukaryota</taxon>
        <taxon>Metazoa</taxon>
        <taxon>Chordata</taxon>
        <taxon>Craniata</taxon>
        <taxon>Vertebrata</taxon>
        <taxon>Euteleostomi</taxon>
        <taxon>Actinopterygii</taxon>
        <taxon>Neopterygii</taxon>
        <taxon>Teleostei</taxon>
        <taxon>Notacanthiformes</taxon>
        <taxon>Halosauridae</taxon>
        <taxon>Aldrovandia</taxon>
    </lineage>
</organism>
<dbReference type="PANTHER" id="PTHR24559">
    <property type="entry name" value="TRANSPOSON TY3-I GAG-POL POLYPROTEIN"/>
    <property type="match status" value="1"/>
</dbReference>
<dbReference type="AlphaFoldDB" id="A0AAD7RJ29"/>
<evidence type="ECO:0000256" key="2">
    <source>
        <dbReference type="ARBA" id="ARBA00012180"/>
    </source>
</evidence>
<dbReference type="EMBL" id="JAINUG010000258">
    <property type="protein sequence ID" value="KAJ8385144.1"/>
    <property type="molecule type" value="Genomic_DNA"/>
</dbReference>
<dbReference type="InterPro" id="IPR053134">
    <property type="entry name" value="RNA-dir_DNA_polymerase"/>
</dbReference>
<sequence>MAAAGVILPSSSPWAAPAVLMQKKNGEWRFCVDYWRLNAVMCKDAYPLPCIDEVLDHIAESSWSCSLDLRSGYWQVRMAPELNQLSPSGRGCGRCRSDCATPLPRSCG</sequence>